<evidence type="ECO:0000256" key="1">
    <source>
        <dbReference type="ARBA" id="ARBA00023242"/>
    </source>
</evidence>
<feature type="region of interest" description="Disordered" evidence="2">
    <location>
        <begin position="552"/>
        <end position="590"/>
    </location>
</feature>
<dbReference type="PANTHER" id="PTHR47425">
    <property type="entry name" value="FARB-RELATED"/>
    <property type="match status" value="1"/>
</dbReference>
<evidence type="ECO:0000259" key="4">
    <source>
        <dbReference type="SMART" id="SM00906"/>
    </source>
</evidence>
<gene>
    <name evidence="5" type="ORF">PENSUB_7286</name>
</gene>
<proteinExistence type="predicted"/>
<dbReference type="EMBL" id="MNBE01000639">
    <property type="protein sequence ID" value="OKP01296.1"/>
    <property type="molecule type" value="Genomic_DNA"/>
</dbReference>
<feature type="domain" description="Xylanolytic transcriptional activator regulatory" evidence="4">
    <location>
        <begin position="197"/>
        <end position="269"/>
    </location>
</feature>
<dbReference type="Proteomes" id="UP000186955">
    <property type="component" value="Unassembled WGS sequence"/>
</dbReference>
<dbReference type="AlphaFoldDB" id="A0A1Q5TM32"/>
<name>A0A1Q5TM32_9EURO</name>
<organism evidence="5 6">
    <name type="scientific">Penicillium subrubescens</name>
    <dbReference type="NCBI Taxonomy" id="1316194"/>
    <lineage>
        <taxon>Eukaryota</taxon>
        <taxon>Fungi</taxon>
        <taxon>Dikarya</taxon>
        <taxon>Ascomycota</taxon>
        <taxon>Pezizomycotina</taxon>
        <taxon>Eurotiomycetes</taxon>
        <taxon>Eurotiomycetidae</taxon>
        <taxon>Eurotiales</taxon>
        <taxon>Aspergillaceae</taxon>
        <taxon>Penicillium</taxon>
    </lineage>
</organism>
<dbReference type="InterPro" id="IPR052761">
    <property type="entry name" value="Fungal_Detox/Toxin_TFs"/>
</dbReference>
<accession>A0A1Q5TM32</accession>
<evidence type="ECO:0000313" key="5">
    <source>
        <dbReference type="EMBL" id="OKP01296.1"/>
    </source>
</evidence>
<keyword evidence="6" id="KW-1185">Reference proteome</keyword>
<protein>
    <submittedName>
        <fullName evidence="5">Cutinase transcription factor 1 beta</fullName>
    </submittedName>
</protein>
<feature type="compositionally biased region" description="Gly residues" evidence="2">
    <location>
        <begin position="554"/>
        <end position="563"/>
    </location>
</feature>
<dbReference type="CDD" id="cd12148">
    <property type="entry name" value="fungal_TF_MHR"/>
    <property type="match status" value="1"/>
</dbReference>
<evidence type="ECO:0000256" key="2">
    <source>
        <dbReference type="SAM" id="MobiDB-lite"/>
    </source>
</evidence>
<keyword evidence="1" id="KW-0539">Nucleus</keyword>
<feature type="compositionally biased region" description="Basic and acidic residues" evidence="2">
    <location>
        <begin position="577"/>
        <end position="590"/>
    </location>
</feature>
<feature type="transmembrane region" description="Helical" evidence="3">
    <location>
        <begin position="124"/>
        <end position="144"/>
    </location>
</feature>
<comment type="caution">
    <text evidence="5">The sequence shown here is derived from an EMBL/GenBank/DDBJ whole genome shotgun (WGS) entry which is preliminary data.</text>
</comment>
<dbReference type="SMART" id="SM00906">
    <property type="entry name" value="Fungal_trans"/>
    <property type="match status" value="1"/>
</dbReference>
<keyword evidence="3" id="KW-1133">Transmembrane helix</keyword>
<evidence type="ECO:0000313" key="6">
    <source>
        <dbReference type="Proteomes" id="UP000186955"/>
    </source>
</evidence>
<dbReference type="GO" id="GO:0003677">
    <property type="term" value="F:DNA binding"/>
    <property type="evidence" value="ECO:0007669"/>
    <property type="project" value="InterPro"/>
</dbReference>
<dbReference type="Pfam" id="PF04082">
    <property type="entry name" value="Fungal_trans"/>
    <property type="match status" value="1"/>
</dbReference>
<evidence type="ECO:0000256" key="3">
    <source>
        <dbReference type="SAM" id="Phobius"/>
    </source>
</evidence>
<dbReference type="OrthoDB" id="4451586at2759"/>
<reference evidence="5 6" key="1">
    <citation type="submission" date="2016-10" db="EMBL/GenBank/DDBJ databases">
        <title>Genome sequence of the ascomycete fungus Penicillium subrubescens.</title>
        <authorList>
            <person name="De Vries R.P."/>
            <person name="Peng M."/>
            <person name="Dilokpimol A."/>
            <person name="Hilden K."/>
            <person name="Makela M.R."/>
            <person name="Grigoriev I."/>
            <person name="Riley R."/>
            <person name="Granchi Z."/>
        </authorList>
    </citation>
    <scope>NUCLEOTIDE SEQUENCE [LARGE SCALE GENOMIC DNA]</scope>
    <source>
        <strain evidence="5 6">CBS 132785</strain>
    </source>
</reference>
<sequence>MKERMAVTRRPTRGMTRKPGVLSTFPLDNLVTEVHRLLGPTWALPPYNNILPSYLREPSSRLTKEDLDFLVLKGALDIPDPGFAREILKGYIRHIHPHIPFLNLELFSRAIFDDQHDSQGSISLLLYQAVMFAGAIFVDLKFLYAAGFLSRRHALETLFQRVRALYDFDVEDDNLIVIQSLLLMTYWYEDPDRHKDGRHWISVCISLACKTGLHLDHTEEPKPDHKLRNMLWWSVFTRDRLIALGLQQPPVIKDEVHSPIPMLTLENLDITTQKYAKACYGINERNLARIFLEKVKLCRCVKDDLYSWDCQPIHHNIPTIAPKPRQTSLWLSKLELDDWLQDLPETISFRPKPFLPAHNADLIFHSHCAWLKMVYLEIYSTIHRQLDFLSEKYSPSQPLSLDGPECPILRAAVEITLILQDLYQKQLIYYLPTTSVAMILRAGIIHIQEMFSGDPHVGAASFRRLSQCILALQQLGRRYGSAFFLATLLGAPKGSSVITCSPDEILAHVDIESLDKLTVSYAESSVSTILKIREPYDRDIISGLKSRKVERAGGDCGQNGSGTGSSLKCDSSPDDPFEIRDLDFADYSLK</sequence>
<dbReference type="InterPro" id="IPR007219">
    <property type="entry name" value="XnlR_reg_dom"/>
</dbReference>
<keyword evidence="3" id="KW-0812">Transmembrane</keyword>
<keyword evidence="3" id="KW-0472">Membrane</keyword>
<dbReference type="GO" id="GO:0006351">
    <property type="term" value="P:DNA-templated transcription"/>
    <property type="evidence" value="ECO:0007669"/>
    <property type="project" value="InterPro"/>
</dbReference>
<dbReference type="GO" id="GO:0008270">
    <property type="term" value="F:zinc ion binding"/>
    <property type="evidence" value="ECO:0007669"/>
    <property type="project" value="InterPro"/>
</dbReference>
<dbReference type="STRING" id="1316194.A0A1Q5TM32"/>
<dbReference type="PANTHER" id="PTHR47425:SF2">
    <property type="entry name" value="FARB-RELATED"/>
    <property type="match status" value="1"/>
</dbReference>